<dbReference type="GO" id="GO:0016810">
    <property type="term" value="F:hydrolase activity, acting on carbon-nitrogen (but not peptide) bonds"/>
    <property type="evidence" value="ECO:0007669"/>
    <property type="project" value="InterPro"/>
</dbReference>
<protein>
    <recommendedName>
        <fullName evidence="2">Amidohydrolase 3 domain-containing protein</fullName>
    </recommendedName>
</protein>
<dbReference type="PANTHER" id="PTHR22642">
    <property type="entry name" value="IMIDAZOLONEPROPIONASE"/>
    <property type="match status" value="1"/>
</dbReference>
<sequence>MVSKAYAPLLLGTGLFLSGIAAAQDTADTIYMGGSILTINDAQPTAEAVAVKDGQILAVGDLADVTSFQTDATQLIDLEGRALLPGFVDSHGHVVMGGIQALSANLLAPPDGKVTDIASL</sequence>
<feature type="domain" description="Amidohydrolase 3" evidence="2">
    <location>
        <begin position="74"/>
        <end position="119"/>
    </location>
</feature>
<accession>A0A1H6C089</accession>
<dbReference type="Gene3D" id="2.30.40.10">
    <property type="entry name" value="Urease, subunit C, domain 1"/>
    <property type="match status" value="1"/>
</dbReference>
<name>A0A1H6C089_9GAMM</name>
<dbReference type="Proteomes" id="UP000236745">
    <property type="component" value="Unassembled WGS sequence"/>
</dbReference>
<dbReference type="AlphaFoldDB" id="A0A1H6C089"/>
<feature type="signal peptide" evidence="1">
    <location>
        <begin position="1"/>
        <end position="23"/>
    </location>
</feature>
<dbReference type="InterPro" id="IPR013108">
    <property type="entry name" value="Amidohydro_3"/>
</dbReference>
<feature type="chain" id="PRO_5009294341" description="Amidohydrolase 3 domain-containing protein" evidence="1">
    <location>
        <begin position="24"/>
        <end position="120"/>
    </location>
</feature>
<dbReference type="Pfam" id="PF07969">
    <property type="entry name" value="Amidohydro_3"/>
    <property type="match status" value="1"/>
</dbReference>
<keyword evidence="1" id="KW-0732">Signal</keyword>
<reference evidence="3 4" key="1">
    <citation type="submission" date="2016-10" db="EMBL/GenBank/DDBJ databases">
        <authorList>
            <person name="de Groot N.N."/>
        </authorList>
    </citation>
    <scope>NUCLEOTIDE SEQUENCE [LARGE SCALE GENOMIC DNA]</scope>
    <source>
        <strain evidence="3 4">DSM 22012</strain>
    </source>
</reference>
<dbReference type="InterPro" id="IPR011059">
    <property type="entry name" value="Metal-dep_hydrolase_composite"/>
</dbReference>
<dbReference type="EMBL" id="FNVQ01000003">
    <property type="protein sequence ID" value="SEG66147.1"/>
    <property type="molecule type" value="Genomic_DNA"/>
</dbReference>
<evidence type="ECO:0000313" key="4">
    <source>
        <dbReference type="Proteomes" id="UP000236745"/>
    </source>
</evidence>
<keyword evidence="4" id="KW-1185">Reference proteome</keyword>
<evidence type="ECO:0000259" key="2">
    <source>
        <dbReference type="Pfam" id="PF07969"/>
    </source>
</evidence>
<evidence type="ECO:0000313" key="3">
    <source>
        <dbReference type="EMBL" id="SEG66147.1"/>
    </source>
</evidence>
<dbReference type="SUPFAM" id="SSF51338">
    <property type="entry name" value="Composite domain of metallo-dependent hydrolases"/>
    <property type="match status" value="1"/>
</dbReference>
<gene>
    <name evidence="3" type="ORF">SAMN05444390_10342</name>
</gene>
<dbReference type="PANTHER" id="PTHR22642:SF2">
    <property type="entry name" value="PROTEIN LONG AFTER FAR-RED 3"/>
    <property type="match status" value="1"/>
</dbReference>
<organism evidence="3 4">
    <name type="scientific">Marinobacterium lutimaris</name>
    <dbReference type="NCBI Taxonomy" id="568106"/>
    <lineage>
        <taxon>Bacteria</taxon>
        <taxon>Pseudomonadati</taxon>
        <taxon>Pseudomonadota</taxon>
        <taxon>Gammaproteobacteria</taxon>
        <taxon>Oceanospirillales</taxon>
        <taxon>Oceanospirillaceae</taxon>
        <taxon>Marinobacterium</taxon>
    </lineage>
</organism>
<evidence type="ECO:0000256" key="1">
    <source>
        <dbReference type="SAM" id="SignalP"/>
    </source>
</evidence>
<proteinExistence type="predicted"/>